<evidence type="ECO:0000313" key="3">
    <source>
        <dbReference type="EMBL" id="CAG9606582.1"/>
    </source>
</evidence>
<proteinExistence type="predicted"/>
<evidence type="ECO:0000256" key="2">
    <source>
        <dbReference type="SAM" id="SignalP"/>
    </source>
</evidence>
<dbReference type="EMBL" id="CAKJTG010000001">
    <property type="protein sequence ID" value="CAG9606582.1"/>
    <property type="molecule type" value="Genomic_DNA"/>
</dbReference>
<keyword evidence="4" id="KW-1185">Reference proteome</keyword>
<dbReference type="Proteomes" id="UP000789845">
    <property type="component" value="Unassembled WGS sequence"/>
</dbReference>
<evidence type="ECO:0008006" key="5">
    <source>
        <dbReference type="Google" id="ProtNLM"/>
    </source>
</evidence>
<dbReference type="AlphaFoldDB" id="A0A9C7L957"/>
<feature type="chain" id="PRO_5039542895" description="Adhesion protein FadA" evidence="2">
    <location>
        <begin position="26"/>
        <end position="57"/>
    </location>
</feature>
<reference evidence="3" key="1">
    <citation type="submission" date="2021-10" db="EMBL/GenBank/DDBJ databases">
        <authorList>
            <person name="Criscuolo A."/>
        </authorList>
    </citation>
    <scope>NUCLEOTIDE SEQUENCE</scope>
    <source>
        <strain evidence="3">CIP111885</strain>
    </source>
</reference>
<dbReference type="RefSeq" id="WP_230494860.1">
    <property type="nucleotide sequence ID" value="NZ_CAKJTG010000001.1"/>
</dbReference>
<feature type="coiled-coil region" evidence="1">
    <location>
        <begin position="29"/>
        <end position="56"/>
    </location>
</feature>
<evidence type="ECO:0000313" key="4">
    <source>
        <dbReference type="Proteomes" id="UP000789845"/>
    </source>
</evidence>
<sequence length="57" mass="6389">MKKLYSLLAVLLFISVLVTPVDASAALKKVPIEDQIEKLTLENKEMKNEIKEQSSSI</sequence>
<name>A0A9C7L957_9BACI</name>
<keyword evidence="2" id="KW-0732">Signal</keyword>
<protein>
    <recommendedName>
        <fullName evidence="5">Adhesion protein FadA</fullName>
    </recommendedName>
</protein>
<evidence type="ECO:0000256" key="1">
    <source>
        <dbReference type="SAM" id="Coils"/>
    </source>
</evidence>
<comment type="caution">
    <text evidence="3">The sequence shown here is derived from an EMBL/GenBank/DDBJ whole genome shotgun (WGS) entry which is preliminary data.</text>
</comment>
<accession>A0A9C7L957</accession>
<feature type="signal peptide" evidence="2">
    <location>
        <begin position="1"/>
        <end position="25"/>
    </location>
</feature>
<gene>
    <name evidence="3" type="ORF">NEOCIP111885_00270</name>
</gene>
<keyword evidence="1" id="KW-0175">Coiled coil</keyword>
<organism evidence="3 4">
    <name type="scientific">Pseudoneobacillus rhizosphaerae</name>
    <dbReference type="NCBI Taxonomy" id="2880968"/>
    <lineage>
        <taxon>Bacteria</taxon>
        <taxon>Bacillati</taxon>
        <taxon>Bacillota</taxon>
        <taxon>Bacilli</taxon>
        <taxon>Bacillales</taxon>
        <taxon>Bacillaceae</taxon>
        <taxon>Pseudoneobacillus</taxon>
    </lineage>
</organism>